<feature type="transmembrane region" description="Helical" evidence="13">
    <location>
        <begin position="272"/>
        <end position="297"/>
    </location>
</feature>
<sequence>MTSPCWLLILSDKIFLEHYPPARPCENTFHLTFNTEMLVARPPHPVIQEWYWLVDRVKTEDLAIWDLDTGFALGNNMSLYQRRSNLENSRISVTVVDNPPMITFAKDSIGGLFGGMLMELSKVANFTVEFVEPKEMSYGSWNEDEKRWTGMMELLTNRKASIAAADFSITRPRLESVDFSLPLLSTRNKLYIRKPDGGIQWSAYWQAFAPGIWILVEVLIFGTTMLLTLIAAVNKFRSITIDVFTNYLLLVFGIYCQQGLPEFPSDSPSRIAYFSIFLSALVVAAGYSAALISYLTVTSIALPFSTMEGFVKDGTYDLIVFRDGAEYDMFATTTEPTMMKMWGMMKYRDLLPETLLEGFQQVCDEKVAFYIPAVLADTVSIYLPCKVVGIDTKRSMSLAMALSKGNPYNGLINYHVQRFRDHGILGRLKDLYGRPQNPSTVSPHSEVTVWGVMPVLAVLAGGMIFSILVLYLEKICFSNRKRWVKDKEKRLANIKSEEITKIRLRNRPGRLPPPPKFYP</sequence>
<comment type="similarity">
    <text evidence="2">Belongs to the glutamate-gated ion channel (TC 1.A.10.1) family.</text>
</comment>
<proteinExistence type="inferred from homology"/>
<dbReference type="Pfam" id="PF00060">
    <property type="entry name" value="Lig_chan"/>
    <property type="match status" value="1"/>
</dbReference>
<dbReference type="InterPro" id="IPR001320">
    <property type="entry name" value="Iontro_rcpt_C"/>
</dbReference>
<keyword evidence="4" id="KW-1003">Cell membrane</keyword>
<dbReference type="PANTHER" id="PTHR42643:SF30">
    <property type="entry name" value="IONOTROPIC RECEPTOR 40A-RELATED"/>
    <property type="match status" value="1"/>
</dbReference>
<evidence type="ECO:0000256" key="11">
    <source>
        <dbReference type="ARBA" id="ARBA00023286"/>
    </source>
</evidence>
<keyword evidence="6 13" id="KW-1133">Transmembrane helix</keyword>
<evidence type="ECO:0000256" key="1">
    <source>
        <dbReference type="ARBA" id="ARBA00004651"/>
    </source>
</evidence>
<dbReference type="Proteomes" id="UP000829291">
    <property type="component" value="Chromosome 7"/>
</dbReference>
<evidence type="ECO:0000256" key="4">
    <source>
        <dbReference type="ARBA" id="ARBA00022475"/>
    </source>
</evidence>
<keyword evidence="3" id="KW-0813">Transport</keyword>
<keyword evidence="5 13" id="KW-0812">Transmembrane</keyword>
<keyword evidence="12" id="KW-0407">Ion channel</keyword>
<evidence type="ECO:0000256" key="13">
    <source>
        <dbReference type="SAM" id="Phobius"/>
    </source>
</evidence>
<feature type="transmembrane region" description="Helical" evidence="13">
    <location>
        <begin position="239"/>
        <end position="260"/>
    </location>
</feature>
<accession>A0ABM3GLV9</accession>
<evidence type="ECO:0000256" key="9">
    <source>
        <dbReference type="ARBA" id="ARBA00023170"/>
    </source>
</evidence>
<evidence type="ECO:0000256" key="5">
    <source>
        <dbReference type="ARBA" id="ARBA00022692"/>
    </source>
</evidence>
<dbReference type="SMART" id="SM00918">
    <property type="entry name" value="Lig_chan-Glu_bd"/>
    <property type="match status" value="1"/>
</dbReference>
<reference evidence="16" key="1">
    <citation type="submission" date="2025-08" db="UniProtKB">
        <authorList>
            <consortium name="RefSeq"/>
        </authorList>
    </citation>
    <scope>IDENTIFICATION</scope>
    <source>
        <tissue evidence="16">Thorax and Abdomen</tissue>
    </source>
</reference>
<evidence type="ECO:0000256" key="12">
    <source>
        <dbReference type="ARBA" id="ARBA00023303"/>
    </source>
</evidence>
<evidence type="ECO:0000256" key="10">
    <source>
        <dbReference type="ARBA" id="ARBA00023180"/>
    </source>
</evidence>
<dbReference type="Gene3D" id="1.10.287.70">
    <property type="match status" value="1"/>
</dbReference>
<keyword evidence="11" id="KW-1071">Ligand-gated ion channel</keyword>
<evidence type="ECO:0000313" key="15">
    <source>
        <dbReference type="Proteomes" id="UP000829291"/>
    </source>
</evidence>
<dbReference type="Gene3D" id="3.40.190.10">
    <property type="entry name" value="Periplasmic binding protein-like II"/>
    <property type="match status" value="1"/>
</dbReference>
<dbReference type="InterPro" id="IPR019594">
    <property type="entry name" value="Glu/Gly-bd"/>
</dbReference>
<evidence type="ECO:0000313" key="16">
    <source>
        <dbReference type="RefSeq" id="XP_046601261.1"/>
    </source>
</evidence>
<dbReference type="GeneID" id="107218931"/>
<keyword evidence="15" id="KW-1185">Reference proteome</keyword>
<organism evidence="15 16">
    <name type="scientific">Neodiprion lecontei</name>
    <name type="common">Redheaded pine sawfly</name>
    <dbReference type="NCBI Taxonomy" id="441921"/>
    <lineage>
        <taxon>Eukaryota</taxon>
        <taxon>Metazoa</taxon>
        <taxon>Ecdysozoa</taxon>
        <taxon>Arthropoda</taxon>
        <taxon>Hexapoda</taxon>
        <taxon>Insecta</taxon>
        <taxon>Pterygota</taxon>
        <taxon>Neoptera</taxon>
        <taxon>Endopterygota</taxon>
        <taxon>Hymenoptera</taxon>
        <taxon>Tenthredinoidea</taxon>
        <taxon>Diprionidae</taxon>
        <taxon>Diprioninae</taxon>
        <taxon>Neodiprion</taxon>
    </lineage>
</organism>
<dbReference type="RefSeq" id="XP_046601261.1">
    <property type="nucleotide sequence ID" value="XM_046745305.1"/>
</dbReference>
<evidence type="ECO:0000256" key="3">
    <source>
        <dbReference type="ARBA" id="ARBA00022448"/>
    </source>
</evidence>
<keyword evidence="9" id="KW-0675">Receptor</keyword>
<evidence type="ECO:0000256" key="7">
    <source>
        <dbReference type="ARBA" id="ARBA00023065"/>
    </source>
</evidence>
<dbReference type="SUPFAM" id="SSF53850">
    <property type="entry name" value="Periplasmic binding protein-like II"/>
    <property type="match status" value="1"/>
</dbReference>
<dbReference type="InterPro" id="IPR052192">
    <property type="entry name" value="Insect_Ionotropic_Sensory_Rcpt"/>
</dbReference>
<evidence type="ECO:0000256" key="2">
    <source>
        <dbReference type="ARBA" id="ARBA00008685"/>
    </source>
</evidence>
<evidence type="ECO:0000256" key="6">
    <source>
        <dbReference type="ARBA" id="ARBA00022989"/>
    </source>
</evidence>
<name>A0ABM3GLV9_NEOLC</name>
<feature type="transmembrane region" description="Helical" evidence="13">
    <location>
        <begin position="447"/>
        <end position="472"/>
    </location>
</feature>
<dbReference type="Pfam" id="PF10613">
    <property type="entry name" value="Lig_chan-Glu_bd"/>
    <property type="match status" value="1"/>
</dbReference>
<dbReference type="PANTHER" id="PTHR42643">
    <property type="entry name" value="IONOTROPIC RECEPTOR 20A-RELATED"/>
    <property type="match status" value="1"/>
</dbReference>
<evidence type="ECO:0000259" key="14">
    <source>
        <dbReference type="SMART" id="SM00918"/>
    </source>
</evidence>
<comment type="subcellular location">
    <subcellularLocation>
        <location evidence="1">Cell membrane</location>
        <topology evidence="1">Multi-pass membrane protein</topology>
    </subcellularLocation>
</comment>
<keyword evidence="8 13" id="KW-0472">Membrane</keyword>
<keyword evidence="10" id="KW-0325">Glycoprotein</keyword>
<feature type="domain" description="Ionotropic glutamate receptor L-glutamate and glycine-binding" evidence="14">
    <location>
        <begin position="100"/>
        <end position="157"/>
    </location>
</feature>
<keyword evidence="7" id="KW-0406">Ion transport</keyword>
<protein>
    <submittedName>
        <fullName evidence="16">Glutamate receptor ionotropic, kainate 2-like</fullName>
    </submittedName>
</protein>
<feature type="transmembrane region" description="Helical" evidence="13">
    <location>
        <begin position="212"/>
        <end position="233"/>
    </location>
</feature>
<gene>
    <name evidence="16" type="primary">LOC107218931</name>
</gene>
<evidence type="ECO:0000256" key="8">
    <source>
        <dbReference type="ARBA" id="ARBA00023136"/>
    </source>
</evidence>